<comment type="caution">
    <text evidence="1">The sequence shown here is derived from an EMBL/GenBank/DDBJ whole genome shotgun (WGS) entry which is preliminary data.</text>
</comment>
<sequence length="136" mass="14915">MIEPSRELQRAIRATLIADPAVVALVEPNMIRDAGTRPEKFPTIIHGEGQTVLEQITFSRKHVRCYLDLHVWTFEEGLSQAKIITGAVTNALATQPVINGFHLVDFLVSGCRFLRDPSGNIGHAVISTEALVEAAE</sequence>
<dbReference type="InterPro" id="IPR053745">
    <property type="entry name" value="Viral_Tail_Comp_sf"/>
</dbReference>
<dbReference type="EMBL" id="JAJUWU010000012">
    <property type="protein sequence ID" value="MCE7028926.1"/>
    <property type="molecule type" value="Genomic_DNA"/>
</dbReference>
<dbReference type="AlphaFoldDB" id="A0A9X1P438"/>
<dbReference type="RefSeq" id="WP_233719930.1">
    <property type="nucleotide sequence ID" value="NZ_JAJUWU010000012.1"/>
</dbReference>
<evidence type="ECO:0000313" key="2">
    <source>
        <dbReference type="Proteomes" id="UP001139035"/>
    </source>
</evidence>
<reference evidence="1" key="1">
    <citation type="submission" date="2022-01" db="EMBL/GenBank/DDBJ databases">
        <title>Jiella avicenniae sp. nov., a novel endophytic bacterium isolated from bark of Avicennia marina.</title>
        <authorList>
            <person name="Tuo L."/>
        </authorList>
    </citation>
    <scope>NUCLEOTIDE SEQUENCE</scope>
    <source>
        <strain evidence="1">CBK1P-4</strain>
    </source>
</reference>
<accession>A0A9X1P438</accession>
<keyword evidence="2" id="KW-1185">Reference proteome</keyword>
<evidence type="ECO:0000313" key="1">
    <source>
        <dbReference type="EMBL" id="MCE7028926.1"/>
    </source>
</evidence>
<dbReference type="Pfam" id="PF11367">
    <property type="entry name" value="Tail_completion_gp17"/>
    <property type="match status" value="1"/>
</dbReference>
<dbReference type="InterPro" id="IPR021508">
    <property type="entry name" value="Gp17-like"/>
</dbReference>
<organism evidence="1 2">
    <name type="scientific">Jiella avicenniae</name>
    <dbReference type="NCBI Taxonomy" id="2907202"/>
    <lineage>
        <taxon>Bacteria</taxon>
        <taxon>Pseudomonadati</taxon>
        <taxon>Pseudomonadota</taxon>
        <taxon>Alphaproteobacteria</taxon>
        <taxon>Hyphomicrobiales</taxon>
        <taxon>Aurantimonadaceae</taxon>
        <taxon>Jiella</taxon>
    </lineage>
</organism>
<gene>
    <name evidence="1" type="ORF">LZD57_13075</name>
</gene>
<dbReference type="Proteomes" id="UP001139035">
    <property type="component" value="Unassembled WGS sequence"/>
</dbReference>
<protein>
    <submittedName>
        <fullName evidence="1">DUF3168 domain-containing protein</fullName>
    </submittedName>
</protein>
<dbReference type="Gene3D" id="3.30.2000.30">
    <property type="match status" value="1"/>
</dbReference>
<proteinExistence type="predicted"/>
<name>A0A9X1P438_9HYPH</name>